<dbReference type="Gene3D" id="3.30.70.270">
    <property type="match status" value="1"/>
</dbReference>
<sequence length="502" mass="57775">MSIKKILLGFLLIAFASVASVTFTIYKMQILTDNMLNIFIHPFQVNNAVAEIYTGVTVMDRDLKAAIHVHDMEHIKKNISELTEKILRQEERIEYNFAIIYENYLGDNHDIDNAYHAFIRWKTLVEQLITLLDSGKNHQANQLHNTRGIEAIEHFYQQNKVLNDFAVKKAGEFHSFSVVNSSHYTVTLILSLTLILSGFIIFYIVKNLLTLNQNYQHQLYLLDQNFLTATLTRDKEVIDISHALCRALKLDREAVLHTVNDWFFTDEQQYQSFESDILAGISISQEVFIRVAGKKLWFHLEVIPESTTEAGIDTFNVFFNDITDKKLLEKLSITDNMTGLYNRNYFDSVFPREFRRAKRDEKHFSVVLLDIDFFKQYNDTYGHQEGDKALIAVAKVFIDQAKRSSDFAFRVGGEEFLILTNQKDFISLELFVLNIIHRVEALKIPHEPSIVSEFLTVSAGAVQVSCEQDMTAEEVYKAADELLYQAKSAGRNGMKSKAFTLV</sequence>
<evidence type="ECO:0000256" key="2">
    <source>
        <dbReference type="ARBA" id="ARBA00034247"/>
    </source>
</evidence>
<comment type="catalytic activity">
    <reaction evidence="2">
        <text>2 GTP = 3',3'-c-di-GMP + 2 diphosphate</text>
        <dbReference type="Rhea" id="RHEA:24898"/>
        <dbReference type="ChEBI" id="CHEBI:33019"/>
        <dbReference type="ChEBI" id="CHEBI:37565"/>
        <dbReference type="ChEBI" id="CHEBI:58805"/>
        <dbReference type="EC" id="2.7.7.65"/>
    </reaction>
</comment>
<dbReference type="PANTHER" id="PTHR45138:SF9">
    <property type="entry name" value="DIGUANYLATE CYCLASE DGCM-RELATED"/>
    <property type="match status" value="1"/>
</dbReference>
<keyword evidence="3" id="KW-1133">Transmembrane helix</keyword>
<evidence type="ECO:0000313" key="5">
    <source>
        <dbReference type="EMBL" id="WDE09945.1"/>
    </source>
</evidence>
<dbReference type="SMART" id="SM00267">
    <property type="entry name" value="GGDEF"/>
    <property type="match status" value="1"/>
</dbReference>
<dbReference type="InterPro" id="IPR000014">
    <property type="entry name" value="PAS"/>
</dbReference>
<dbReference type="InterPro" id="IPR029787">
    <property type="entry name" value="Nucleotide_cyclase"/>
</dbReference>
<proteinExistence type="predicted"/>
<accession>A0ABY7V9J0</accession>
<dbReference type="EC" id="2.7.7.65" evidence="1"/>
<dbReference type="PROSITE" id="PS50887">
    <property type="entry name" value="GGDEF"/>
    <property type="match status" value="1"/>
</dbReference>
<evidence type="ECO:0000259" key="4">
    <source>
        <dbReference type="PROSITE" id="PS50887"/>
    </source>
</evidence>
<name>A0ABY7V9J0_9GAMM</name>
<keyword evidence="3" id="KW-0812">Transmembrane</keyword>
<keyword evidence="6" id="KW-1185">Reference proteome</keyword>
<dbReference type="InterPro" id="IPR000160">
    <property type="entry name" value="GGDEF_dom"/>
</dbReference>
<dbReference type="CDD" id="cd01949">
    <property type="entry name" value="GGDEF"/>
    <property type="match status" value="1"/>
</dbReference>
<dbReference type="Pfam" id="PF00990">
    <property type="entry name" value="GGDEF"/>
    <property type="match status" value="1"/>
</dbReference>
<dbReference type="Pfam" id="PF13426">
    <property type="entry name" value="PAS_9"/>
    <property type="match status" value="1"/>
</dbReference>
<keyword evidence="3" id="KW-0472">Membrane</keyword>
<dbReference type="NCBIfam" id="TIGR00254">
    <property type="entry name" value="GGDEF"/>
    <property type="match status" value="1"/>
</dbReference>
<dbReference type="InterPro" id="IPR043128">
    <property type="entry name" value="Rev_trsase/Diguanyl_cyclase"/>
</dbReference>
<dbReference type="InterPro" id="IPR050469">
    <property type="entry name" value="Diguanylate_Cyclase"/>
</dbReference>
<evidence type="ECO:0000313" key="6">
    <source>
        <dbReference type="Proteomes" id="UP001215231"/>
    </source>
</evidence>
<evidence type="ECO:0000256" key="1">
    <source>
        <dbReference type="ARBA" id="ARBA00012528"/>
    </source>
</evidence>
<dbReference type="SUPFAM" id="SSF55073">
    <property type="entry name" value="Nucleotide cyclase"/>
    <property type="match status" value="1"/>
</dbReference>
<dbReference type="Proteomes" id="UP001215231">
    <property type="component" value="Chromosome"/>
</dbReference>
<dbReference type="EMBL" id="CP059693">
    <property type="protein sequence ID" value="WDE09945.1"/>
    <property type="molecule type" value="Genomic_DNA"/>
</dbReference>
<protein>
    <recommendedName>
        <fullName evidence="1">diguanylate cyclase</fullName>
        <ecNumber evidence="1">2.7.7.65</ecNumber>
    </recommendedName>
</protein>
<organism evidence="5 6">
    <name type="scientific">Thalassomonas haliotis</name>
    <dbReference type="NCBI Taxonomy" id="485448"/>
    <lineage>
        <taxon>Bacteria</taxon>
        <taxon>Pseudomonadati</taxon>
        <taxon>Pseudomonadota</taxon>
        <taxon>Gammaproteobacteria</taxon>
        <taxon>Alteromonadales</taxon>
        <taxon>Colwelliaceae</taxon>
        <taxon>Thalassomonas</taxon>
    </lineage>
</organism>
<dbReference type="Gene3D" id="3.30.450.20">
    <property type="entry name" value="PAS domain"/>
    <property type="match status" value="1"/>
</dbReference>
<dbReference type="PANTHER" id="PTHR45138">
    <property type="entry name" value="REGULATORY COMPONENTS OF SENSORY TRANSDUCTION SYSTEM"/>
    <property type="match status" value="1"/>
</dbReference>
<gene>
    <name evidence="5" type="ORF">H3N35_16750</name>
</gene>
<dbReference type="RefSeq" id="WP_274049953.1">
    <property type="nucleotide sequence ID" value="NZ_CP059693.1"/>
</dbReference>
<reference evidence="5 6" key="1">
    <citation type="journal article" date="2022" name="Mar. Drugs">
        <title>Bioassay-Guided Fractionation Leads to the Detection of Cholic Acid Generated by the Rare Thalassomonas sp.</title>
        <authorList>
            <person name="Pheiffer F."/>
            <person name="Schneider Y.K."/>
            <person name="Hansen E.H."/>
            <person name="Andersen J.H."/>
            <person name="Isaksson J."/>
            <person name="Busche T."/>
            <person name="R C."/>
            <person name="Kalinowski J."/>
            <person name="Zyl L.V."/>
            <person name="Trindade M."/>
        </authorList>
    </citation>
    <scope>NUCLEOTIDE SEQUENCE [LARGE SCALE GENOMIC DNA]</scope>
    <source>
        <strain evidence="5 6">A5K-61T</strain>
    </source>
</reference>
<evidence type="ECO:0000256" key="3">
    <source>
        <dbReference type="SAM" id="Phobius"/>
    </source>
</evidence>
<feature type="transmembrane region" description="Helical" evidence="3">
    <location>
        <begin position="184"/>
        <end position="205"/>
    </location>
</feature>
<feature type="domain" description="GGDEF" evidence="4">
    <location>
        <begin position="362"/>
        <end position="499"/>
    </location>
</feature>